<dbReference type="EMBL" id="KZ613563">
    <property type="protein sequence ID" value="PMD12146.1"/>
    <property type="molecule type" value="Genomic_DNA"/>
</dbReference>
<reference evidence="2 3" key="1">
    <citation type="submission" date="2016-05" db="EMBL/GenBank/DDBJ databases">
        <title>A degradative enzymes factory behind the ericoid mycorrhizal symbiosis.</title>
        <authorList>
            <consortium name="DOE Joint Genome Institute"/>
            <person name="Martino E."/>
            <person name="Morin E."/>
            <person name="Grelet G."/>
            <person name="Kuo A."/>
            <person name="Kohler A."/>
            <person name="Daghino S."/>
            <person name="Barry K."/>
            <person name="Choi C."/>
            <person name="Cichocki N."/>
            <person name="Clum A."/>
            <person name="Copeland A."/>
            <person name="Hainaut M."/>
            <person name="Haridas S."/>
            <person name="Labutti K."/>
            <person name="Lindquist E."/>
            <person name="Lipzen A."/>
            <person name="Khouja H.-R."/>
            <person name="Murat C."/>
            <person name="Ohm R."/>
            <person name="Olson A."/>
            <person name="Spatafora J."/>
            <person name="Veneault-Fourrey C."/>
            <person name="Henrissat B."/>
            <person name="Grigoriev I."/>
            <person name="Martin F."/>
            <person name="Perotto S."/>
        </authorList>
    </citation>
    <scope>NUCLEOTIDE SEQUENCE [LARGE SCALE GENOMIC DNA]</scope>
    <source>
        <strain evidence="2 3">UAMH 7357</strain>
    </source>
</reference>
<sequence>MGAAGQRPGLPSSFRSFTTRQRANDQAQQPQNVLSPELDLLTDVNRYTEYINDRTRFGEGWLQRFAALYADIRYDDIREFDFVPGGRIQNFRKWLHGQPERLAQLDEDGSGPPVSAWLDAIIGYAVYLSQHEDATPGQFQAFVASRRVVAASDRQRLNEFRPTPSFRTPGPAAENEMPLCFRQWVVRQYQDDSVLAWSRTAEEALTEDMDFYERYLQANGTQSQLDEFRLLRAYVGGNTFSFNHPASAQRPSFRTWFDTENQQRRSEGESEMTLREGLRDYPIEVDLSPEEEYDFTLARDRHFEENRHQMYGFARGSYSRVVEGLRTARNTFLQLRLDSLQYWPDEECGRQNQNPIIHPMDHVNQALQRFIAMEEPPPDEVWHDIMSEIRRAEPLVADADRRARYEVVDEVARTVMRRALETVNRDASSVTSSPVIPRVRITTPSRNAPDDDSPLM</sequence>
<evidence type="ECO:0000313" key="3">
    <source>
        <dbReference type="Proteomes" id="UP000235672"/>
    </source>
</evidence>
<dbReference type="Proteomes" id="UP000235672">
    <property type="component" value="Unassembled WGS sequence"/>
</dbReference>
<accession>A0A2J6PE24</accession>
<protein>
    <submittedName>
        <fullName evidence="2">Uncharacterized protein</fullName>
    </submittedName>
</protein>
<feature type="compositionally biased region" description="Polar residues" evidence="1">
    <location>
        <begin position="425"/>
        <end position="434"/>
    </location>
</feature>
<evidence type="ECO:0000256" key="1">
    <source>
        <dbReference type="SAM" id="MobiDB-lite"/>
    </source>
</evidence>
<dbReference type="AlphaFoldDB" id="A0A2J6PE24"/>
<organism evidence="2 3">
    <name type="scientific">Hyaloscypha hepaticicola</name>
    <dbReference type="NCBI Taxonomy" id="2082293"/>
    <lineage>
        <taxon>Eukaryota</taxon>
        <taxon>Fungi</taxon>
        <taxon>Dikarya</taxon>
        <taxon>Ascomycota</taxon>
        <taxon>Pezizomycotina</taxon>
        <taxon>Leotiomycetes</taxon>
        <taxon>Helotiales</taxon>
        <taxon>Hyaloscyphaceae</taxon>
        <taxon>Hyaloscypha</taxon>
    </lineage>
</organism>
<feature type="compositionally biased region" description="Polar residues" evidence="1">
    <location>
        <begin position="13"/>
        <end position="32"/>
    </location>
</feature>
<feature type="region of interest" description="Disordered" evidence="1">
    <location>
        <begin position="1"/>
        <end position="32"/>
    </location>
</feature>
<keyword evidence="3" id="KW-1185">Reference proteome</keyword>
<evidence type="ECO:0000313" key="2">
    <source>
        <dbReference type="EMBL" id="PMD12146.1"/>
    </source>
</evidence>
<feature type="region of interest" description="Disordered" evidence="1">
    <location>
        <begin position="423"/>
        <end position="456"/>
    </location>
</feature>
<gene>
    <name evidence="2" type="ORF">NA56DRAFT_713480</name>
</gene>
<proteinExistence type="predicted"/>
<name>A0A2J6PE24_9HELO</name>
<dbReference type="OrthoDB" id="10445758at2759"/>